<dbReference type="KEGG" id="acek:FLP30_02010"/>
<dbReference type="AlphaFoldDB" id="A0A5C1YMJ9"/>
<evidence type="ECO:0000313" key="2">
    <source>
        <dbReference type="Proteomes" id="UP000324536"/>
    </source>
</evidence>
<dbReference type="PANTHER" id="PTHR34655">
    <property type="entry name" value="CONSERVED WITHIN P. AEROPHILUM"/>
    <property type="match status" value="1"/>
</dbReference>
<reference evidence="1 2" key="1">
    <citation type="submission" date="2019-09" db="EMBL/GenBank/DDBJ databases">
        <title>Genome sequencing of strain KACC 21233.</title>
        <authorList>
            <person name="Heo J."/>
            <person name="Kim S.-J."/>
            <person name="Kim J.-S."/>
            <person name="Hong S.-B."/>
            <person name="Kwon S.-W."/>
        </authorList>
    </citation>
    <scope>NUCLEOTIDE SEQUENCE [LARGE SCALE GENOMIC DNA]</scope>
    <source>
        <strain evidence="1 2">KACC 21233</strain>
    </source>
</reference>
<dbReference type="RefSeq" id="WP_149278116.1">
    <property type="nucleotide sequence ID" value="NZ_CP043506.1"/>
</dbReference>
<dbReference type="Gene3D" id="3.40.1260.10">
    <property type="entry name" value="DsrEFH-like"/>
    <property type="match status" value="1"/>
</dbReference>
<dbReference type="InterPro" id="IPR027396">
    <property type="entry name" value="DsrEFH-like"/>
</dbReference>
<dbReference type="EMBL" id="CP043506">
    <property type="protein sequence ID" value="QEO16675.1"/>
    <property type="molecule type" value="Genomic_DNA"/>
</dbReference>
<evidence type="ECO:0000313" key="1">
    <source>
        <dbReference type="EMBL" id="QEO16675.1"/>
    </source>
</evidence>
<dbReference type="Pfam" id="PF02635">
    <property type="entry name" value="DsrE"/>
    <property type="match status" value="1"/>
</dbReference>
<proteinExistence type="predicted"/>
<protein>
    <submittedName>
        <fullName evidence="1">Uncharacterized protein</fullName>
    </submittedName>
</protein>
<dbReference type="PANTHER" id="PTHR34655:SF3">
    <property type="match status" value="1"/>
</dbReference>
<dbReference type="InterPro" id="IPR003787">
    <property type="entry name" value="Sulphur_relay_DsrE/F-like"/>
</dbReference>
<organism evidence="1 2">
    <name type="scientific">Acetobacter vaccinii</name>
    <dbReference type="NCBI Taxonomy" id="2592655"/>
    <lineage>
        <taxon>Bacteria</taxon>
        <taxon>Pseudomonadati</taxon>
        <taxon>Pseudomonadota</taxon>
        <taxon>Alphaproteobacteria</taxon>
        <taxon>Acetobacterales</taxon>
        <taxon>Acetobacteraceae</taxon>
        <taxon>Acetobacter</taxon>
    </lineage>
</organism>
<dbReference type="Proteomes" id="UP000324536">
    <property type="component" value="Chromosome"/>
</dbReference>
<gene>
    <name evidence="1" type="ORF">FLP30_02010</name>
</gene>
<dbReference type="SUPFAM" id="SSF75169">
    <property type="entry name" value="DsrEFH-like"/>
    <property type="match status" value="1"/>
</dbReference>
<dbReference type="OrthoDB" id="7278589at2"/>
<keyword evidence="2" id="KW-1185">Reference proteome</keyword>
<accession>A0A5C1YMJ9</accession>
<name>A0A5C1YMJ9_9PROT</name>
<sequence>MHDSIPASSNGLALIVVDAGYERLHAAFMMAATVAALGRQVTVFGMGAGVAAFHSDWAGVPAFVEEEARRQQAGVAGLEELRAAVVEMGGELMVCDSGLRAMGLAETALLDGVKSLGLPSFLDHAGPCRQLVF</sequence>